<keyword evidence="4" id="KW-1185">Reference proteome</keyword>
<sequence>MTNAQEFTPATFKDGLKGHTSFDGGDLDCGNGLLLLIRKHLDPLDPGKFLEIASVDSTVEVDLPSWCSMTGNDLVDTTTTTVQFQGRELTQWRFLVCKGAYEGAASTPQQENAPEALAPAAGKGKKTRKRPQMAITQEVVTPHIPAEPPEPAAAPALEPLAVHTMGSWPRPSWLIRALHEHLEGRLSQEEFDATADDAVQLVVAAQERADVDVVTDGEMRRDNYSSFVGGLLQNCQLIPITDLLPYVDDPVQFERELRALDVPAGEVRHPAVFGPLGRDRSLAVHEAQYLKTITDRAVKVDLPGPYLLTRTMWMECVSDRAYPDRETLATDVVRILREEIAELLAAGVALVEIDEPVLSEVVYGNEGGGGRTFMCGALGERKAVQPELEFARDLITQAAEGFPADRLGIHVCRGNWTPDESKALSGDYAPLLPLLSSVPIGNVIVETCTPRAGDWEHLTGLREDQRIGIGIFNQKAPQDETFEAVLERGRTAVKMFGKDRVLLNTDCGFATFADNPIVAGKQAEEAMAMLAKVRDALR</sequence>
<dbReference type="Proteomes" id="UP000815698">
    <property type="component" value="Chromosome"/>
</dbReference>
<keyword evidence="3" id="KW-0808">Transferase</keyword>
<keyword evidence="3" id="KW-0489">Methyltransferase</keyword>
<evidence type="ECO:0000313" key="4">
    <source>
        <dbReference type="Proteomes" id="UP000815698"/>
    </source>
</evidence>
<dbReference type="Gene3D" id="3.30.110.40">
    <property type="entry name" value="TusA-like domain"/>
    <property type="match status" value="1"/>
</dbReference>
<evidence type="ECO:0000313" key="3">
    <source>
        <dbReference type="EMBL" id="ATH96317.1"/>
    </source>
</evidence>
<reference evidence="3 4" key="1">
    <citation type="journal article" date="2016" name="Int. J. Syst. Evol. Microbiol.">
        <title>Dermabacter jinjuensis sp. nov., a novel species of the genus Dermabacter isolated from a clinical specimen.</title>
        <authorList>
            <person name="Park Y.K."/>
            <person name="Lee K.M."/>
            <person name="Lee W.K."/>
            <person name="Cho M.J."/>
            <person name="Lee H.S."/>
            <person name="Cho Y.G."/>
            <person name="Lee Y.C."/>
            <person name="Lee W.K."/>
            <person name="Seong W.K."/>
            <person name="Hwang K.J."/>
        </authorList>
    </citation>
    <scope>NUCLEOTIDE SEQUENCE [LARGE SCALE GENOMIC DNA]</scope>
    <source>
        <strain evidence="3 4">32T</strain>
    </source>
</reference>
<dbReference type="InterPro" id="IPR002629">
    <property type="entry name" value="Met_Synth_C/arc"/>
</dbReference>
<dbReference type="GO" id="GO:0032259">
    <property type="term" value="P:methylation"/>
    <property type="evidence" value="ECO:0007669"/>
    <property type="project" value="UniProtKB-KW"/>
</dbReference>
<dbReference type="Pfam" id="PF01717">
    <property type="entry name" value="Meth_synt_2"/>
    <property type="match status" value="2"/>
</dbReference>
<dbReference type="PANTHER" id="PTHR43844:SF1">
    <property type="entry name" value="METHIONINE SYNTHASE"/>
    <property type="match status" value="1"/>
</dbReference>
<feature type="domain" description="Cobalamin-independent methionine synthase MetE C-terminal/archaeal" evidence="2">
    <location>
        <begin position="267"/>
        <end position="361"/>
    </location>
</feature>
<evidence type="ECO:0000256" key="1">
    <source>
        <dbReference type="SAM" id="MobiDB-lite"/>
    </source>
</evidence>
<dbReference type="RefSeq" id="WP_096882742.1">
    <property type="nucleotide sequence ID" value="NZ_CP023482.1"/>
</dbReference>
<accession>A0ABN5DNZ7</accession>
<protein>
    <submittedName>
        <fullName evidence="3">5-methyltetrahydropteroyltriglutamate--homocysteine methyltransferase</fullName>
    </submittedName>
</protein>
<dbReference type="InterPro" id="IPR036868">
    <property type="entry name" value="TusA-like_sf"/>
</dbReference>
<dbReference type="Gene3D" id="3.20.20.210">
    <property type="match status" value="1"/>
</dbReference>
<dbReference type="InterPro" id="IPR038071">
    <property type="entry name" value="UROD/MetE-like_sf"/>
</dbReference>
<dbReference type="PANTHER" id="PTHR43844">
    <property type="entry name" value="METHIONINE SYNTHASE"/>
    <property type="match status" value="1"/>
</dbReference>
<organism evidence="3 4">
    <name type="scientific">Dermabacter jinjuensis</name>
    <dbReference type="NCBI Taxonomy" id="1667168"/>
    <lineage>
        <taxon>Bacteria</taxon>
        <taxon>Bacillati</taxon>
        <taxon>Actinomycetota</taxon>
        <taxon>Actinomycetes</taxon>
        <taxon>Micrococcales</taxon>
        <taxon>Dermabacteraceae</taxon>
        <taxon>Dermabacter</taxon>
    </lineage>
</organism>
<dbReference type="SUPFAM" id="SSF64307">
    <property type="entry name" value="SirA-like"/>
    <property type="match status" value="1"/>
</dbReference>
<dbReference type="SUPFAM" id="SSF51726">
    <property type="entry name" value="UROD/MetE-like"/>
    <property type="match status" value="1"/>
</dbReference>
<gene>
    <name evidence="3" type="ORF">COP05_03805</name>
</gene>
<feature type="region of interest" description="Disordered" evidence="1">
    <location>
        <begin position="105"/>
        <end position="131"/>
    </location>
</feature>
<evidence type="ECO:0000259" key="2">
    <source>
        <dbReference type="Pfam" id="PF01717"/>
    </source>
</evidence>
<dbReference type="EMBL" id="CP023482">
    <property type="protein sequence ID" value="ATH96317.1"/>
    <property type="molecule type" value="Genomic_DNA"/>
</dbReference>
<dbReference type="GO" id="GO:0008168">
    <property type="term" value="F:methyltransferase activity"/>
    <property type="evidence" value="ECO:0007669"/>
    <property type="project" value="UniProtKB-KW"/>
</dbReference>
<name>A0ABN5DNZ7_9MICO</name>
<dbReference type="CDD" id="cd03311">
    <property type="entry name" value="CIMS_C_terminal_like"/>
    <property type="match status" value="1"/>
</dbReference>
<feature type="domain" description="Cobalamin-independent methionine synthase MetE C-terminal/archaeal" evidence="2">
    <location>
        <begin position="163"/>
        <end position="223"/>
    </location>
</feature>
<proteinExistence type="predicted"/>